<evidence type="ECO:0000256" key="3">
    <source>
        <dbReference type="ARBA" id="ARBA00022827"/>
    </source>
</evidence>
<evidence type="ECO:0000256" key="6">
    <source>
        <dbReference type="SAM" id="MobiDB-lite"/>
    </source>
</evidence>
<gene>
    <name evidence="8" type="ORF">K504DRAFT_472766</name>
</gene>
<dbReference type="SUPFAM" id="SSF51905">
    <property type="entry name" value="FAD/NAD(P)-binding domain"/>
    <property type="match status" value="1"/>
</dbReference>
<feature type="compositionally biased region" description="Basic and acidic residues" evidence="6">
    <location>
        <begin position="378"/>
        <end position="402"/>
    </location>
</feature>
<organism evidence="8 9">
    <name type="scientific">Pleomassaria siparia CBS 279.74</name>
    <dbReference type="NCBI Taxonomy" id="1314801"/>
    <lineage>
        <taxon>Eukaryota</taxon>
        <taxon>Fungi</taxon>
        <taxon>Dikarya</taxon>
        <taxon>Ascomycota</taxon>
        <taxon>Pezizomycotina</taxon>
        <taxon>Dothideomycetes</taxon>
        <taxon>Pleosporomycetidae</taxon>
        <taxon>Pleosporales</taxon>
        <taxon>Pleomassariaceae</taxon>
        <taxon>Pleomassaria</taxon>
    </lineage>
</organism>
<evidence type="ECO:0000256" key="2">
    <source>
        <dbReference type="ARBA" id="ARBA00022630"/>
    </source>
</evidence>
<dbReference type="EMBL" id="MU005765">
    <property type="protein sequence ID" value="KAF2713405.1"/>
    <property type="molecule type" value="Genomic_DNA"/>
</dbReference>
<dbReference type="GO" id="GO:0071949">
    <property type="term" value="F:FAD binding"/>
    <property type="evidence" value="ECO:0007669"/>
    <property type="project" value="InterPro"/>
</dbReference>
<name>A0A6G1KLI2_9PLEO</name>
<proteinExistence type="predicted"/>
<keyword evidence="4" id="KW-0560">Oxidoreductase</keyword>
<protein>
    <submittedName>
        <fullName evidence="8">FAD/NAD(P)-binding domain-containing protein</fullName>
    </submittedName>
</protein>
<evidence type="ECO:0000256" key="4">
    <source>
        <dbReference type="ARBA" id="ARBA00023002"/>
    </source>
</evidence>
<dbReference type="GO" id="GO:0004497">
    <property type="term" value="F:monooxygenase activity"/>
    <property type="evidence" value="ECO:0007669"/>
    <property type="project" value="UniProtKB-KW"/>
</dbReference>
<dbReference type="AlphaFoldDB" id="A0A6G1KLI2"/>
<reference evidence="8" key="1">
    <citation type="journal article" date="2020" name="Stud. Mycol.">
        <title>101 Dothideomycetes genomes: a test case for predicting lifestyles and emergence of pathogens.</title>
        <authorList>
            <person name="Haridas S."/>
            <person name="Albert R."/>
            <person name="Binder M."/>
            <person name="Bloem J."/>
            <person name="Labutti K."/>
            <person name="Salamov A."/>
            <person name="Andreopoulos B."/>
            <person name="Baker S."/>
            <person name="Barry K."/>
            <person name="Bills G."/>
            <person name="Bluhm B."/>
            <person name="Cannon C."/>
            <person name="Castanera R."/>
            <person name="Culley D."/>
            <person name="Daum C."/>
            <person name="Ezra D."/>
            <person name="Gonzalez J."/>
            <person name="Henrissat B."/>
            <person name="Kuo A."/>
            <person name="Liang C."/>
            <person name="Lipzen A."/>
            <person name="Lutzoni F."/>
            <person name="Magnuson J."/>
            <person name="Mondo S."/>
            <person name="Nolan M."/>
            <person name="Ohm R."/>
            <person name="Pangilinan J."/>
            <person name="Park H.-J."/>
            <person name="Ramirez L."/>
            <person name="Alfaro M."/>
            <person name="Sun H."/>
            <person name="Tritt A."/>
            <person name="Yoshinaga Y."/>
            <person name="Zwiers L.-H."/>
            <person name="Turgeon B."/>
            <person name="Goodwin S."/>
            <person name="Spatafora J."/>
            <person name="Crous P."/>
            <person name="Grigoriev I."/>
        </authorList>
    </citation>
    <scope>NUCLEOTIDE SEQUENCE</scope>
    <source>
        <strain evidence="8">CBS 279.74</strain>
    </source>
</reference>
<dbReference type="PANTHER" id="PTHR47178">
    <property type="entry name" value="MONOOXYGENASE, FAD-BINDING"/>
    <property type="match status" value="1"/>
</dbReference>
<evidence type="ECO:0000313" key="9">
    <source>
        <dbReference type="Proteomes" id="UP000799428"/>
    </source>
</evidence>
<comment type="cofactor">
    <cofactor evidence="1">
        <name>FAD</name>
        <dbReference type="ChEBI" id="CHEBI:57692"/>
    </cofactor>
</comment>
<keyword evidence="2" id="KW-0285">Flavoprotein</keyword>
<evidence type="ECO:0000256" key="5">
    <source>
        <dbReference type="ARBA" id="ARBA00023033"/>
    </source>
</evidence>
<dbReference type="OrthoDB" id="47494at2759"/>
<evidence type="ECO:0000256" key="1">
    <source>
        <dbReference type="ARBA" id="ARBA00001974"/>
    </source>
</evidence>
<dbReference type="InterPro" id="IPR036188">
    <property type="entry name" value="FAD/NAD-bd_sf"/>
</dbReference>
<feature type="region of interest" description="Disordered" evidence="6">
    <location>
        <begin position="377"/>
        <end position="402"/>
    </location>
</feature>
<feature type="domain" description="FAD-binding" evidence="7">
    <location>
        <begin position="100"/>
        <end position="344"/>
    </location>
</feature>
<dbReference type="Gene3D" id="3.50.50.60">
    <property type="entry name" value="FAD/NAD(P)-binding domain"/>
    <property type="match status" value="1"/>
</dbReference>
<evidence type="ECO:0000259" key="7">
    <source>
        <dbReference type="Pfam" id="PF01494"/>
    </source>
</evidence>
<dbReference type="PANTHER" id="PTHR47178:SF2">
    <property type="entry name" value="FAD-BINDING DOMAIN-CONTAINING PROTEIN"/>
    <property type="match status" value="1"/>
</dbReference>
<dbReference type="Proteomes" id="UP000799428">
    <property type="component" value="Unassembled WGS sequence"/>
</dbReference>
<accession>A0A6G1KLI2</accession>
<keyword evidence="3" id="KW-0274">FAD</keyword>
<dbReference type="PRINTS" id="PR00420">
    <property type="entry name" value="RNGMNOXGNASE"/>
</dbReference>
<evidence type="ECO:0000313" key="8">
    <source>
        <dbReference type="EMBL" id="KAF2713405.1"/>
    </source>
</evidence>
<keyword evidence="9" id="KW-1185">Reference proteome</keyword>
<keyword evidence="5" id="KW-0503">Monooxygenase</keyword>
<sequence length="402" mass="44490">MNGDGAGLPFTIFEQETESTYQTRPREWGMTLHWGSSHLTSCLPPSLIERLSEAYADPSLSPDAVTGLPIYNGKTGELLMEMKADKPCRVSRKKLRNLFADGLDISYGMEVDSIRQVNDGKVVCVFTDGTEAKGDIVVGCDGAKSRVREQICGKEKAMLTEVPLSMFNFTAKFEADLAKYIRGRNALFVTSIHPDTGIMFWLSIQDVPDPSRPETWTFQVLLSWVNNPLPPSEDTYAGRLAFLKARASEWAEPWRSAGLSLPPDTKIPNDKGTYWEKAAKWDNRSGRMTLCGDAAHPMTPHRGQGLNNALQDASNFVAVVTEAAKGDVGLAEAMDGYDKEVLERGSLEMKISLRQTMFIHNWETLMQSPMVKMGMHQAKKDDVGKENGSEGTRATRAEEVAT</sequence>
<dbReference type="Pfam" id="PF01494">
    <property type="entry name" value="FAD_binding_3"/>
    <property type="match status" value="1"/>
</dbReference>
<dbReference type="InterPro" id="IPR002938">
    <property type="entry name" value="FAD-bd"/>
</dbReference>